<sequence>MKVMVAEDERVAREELTYLLSCHPDVTLCPGAENGSELLELVDQYHPDVVFLDIHMPSLSGIEAARRWRNGSWKGRAPQVVFVTAYEQYAVEAFGLDAVDYLLKPYDEERLGETLERIRRRLASRGRDGGGHAVGMGTVPGIVRAGGDTAGQERGGEGAAMGLLTTAVPGGGGFRRPKLLVDDGEKTVVLHPGAVQYAVRNGRAVEIHTDSLTVSAKWTLAELEERLAGLNFFRTHRSYLVNLEYVSAIEPWFNGAYTVVLNDRARTKIPVSRNAVKELFERLGGRRSS</sequence>
<dbReference type="Gene3D" id="2.40.50.1020">
    <property type="entry name" value="LytTr DNA-binding domain"/>
    <property type="match status" value="1"/>
</dbReference>
<dbReference type="SMART" id="SM00448">
    <property type="entry name" value="REC"/>
    <property type="match status" value="1"/>
</dbReference>
<evidence type="ECO:0000256" key="3">
    <source>
        <dbReference type="ARBA" id="ARBA00023125"/>
    </source>
</evidence>
<dbReference type="Pfam" id="PF00072">
    <property type="entry name" value="Response_reg"/>
    <property type="match status" value="1"/>
</dbReference>
<dbReference type="PANTHER" id="PTHR48111">
    <property type="entry name" value="REGULATOR OF RPOS"/>
    <property type="match status" value="1"/>
</dbReference>
<dbReference type="EMBL" id="CP024955">
    <property type="protein sequence ID" value="ATY84316.1"/>
    <property type="molecule type" value="Genomic_DNA"/>
</dbReference>
<keyword evidence="3 8" id="KW-0238">DNA-binding</keyword>
<evidence type="ECO:0000313" key="9">
    <source>
        <dbReference type="Proteomes" id="UP000231932"/>
    </source>
</evidence>
<dbReference type="InterPro" id="IPR011006">
    <property type="entry name" value="CheY-like_superfamily"/>
</dbReference>
<dbReference type="GO" id="GO:0006355">
    <property type="term" value="P:regulation of DNA-templated transcription"/>
    <property type="evidence" value="ECO:0007669"/>
    <property type="project" value="TreeGrafter"/>
</dbReference>
<feature type="modified residue" description="4-aspartylphosphate" evidence="5">
    <location>
        <position position="53"/>
    </location>
</feature>
<dbReference type="GO" id="GO:0000976">
    <property type="term" value="F:transcription cis-regulatory region binding"/>
    <property type="evidence" value="ECO:0007669"/>
    <property type="project" value="TreeGrafter"/>
</dbReference>
<dbReference type="PANTHER" id="PTHR48111:SF69">
    <property type="entry name" value="RESPONSE REGULATOR RECEIVER"/>
    <property type="match status" value="1"/>
</dbReference>
<dbReference type="AlphaFoldDB" id="A0A2K8N4L5"/>
<evidence type="ECO:0000256" key="1">
    <source>
        <dbReference type="ARBA" id="ARBA00022553"/>
    </source>
</evidence>
<dbReference type="InterPro" id="IPR007492">
    <property type="entry name" value="LytTR_DNA-bd_dom"/>
</dbReference>
<evidence type="ECO:0000256" key="4">
    <source>
        <dbReference type="ARBA" id="ARBA00023163"/>
    </source>
</evidence>
<keyword evidence="1 5" id="KW-0597">Phosphoprotein</keyword>
<dbReference type="OrthoDB" id="9809318at2"/>
<accession>A0A2K8N4L5</accession>
<dbReference type="SUPFAM" id="SSF52172">
    <property type="entry name" value="CheY-like"/>
    <property type="match status" value="1"/>
</dbReference>
<dbReference type="RefSeq" id="WP_100667141.1">
    <property type="nucleotide sequence ID" value="NZ_CP024955.1"/>
</dbReference>
<dbReference type="Pfam" id="PF04397">
    <property type="entry name" value="LytTR"/>
    <property type="match status" value="1"/>
</dbReference>
<evidence type="ECO:0000259" key="7">
    <source>
        <dbReference type="PROSITE" id="PS50930"/>
    </source>
</evidence>
<dbReference type="InterPro" id="IPR039420">
    <property type="entry name" value="WalR-like"/>
</dbReference>
<gene>
    <name evidence="8" type="ORF">CVV65_04595</name>
</gene>
<protein>
    <submittedName>
        <fullName evidence="8">DNA-binding response regulator</fullName>
    </submittedName>
</protein>
<dbReference type="PROSITE" id="PS50930">
    <property type="entry name" value="HTH_LYTTR"/>
    <property type="match status" value="1"/>
</dbReference>
<dbReference type="Proteomes" id="UP000231932">
    <property type="component" value="Chromosome"/>
</dbReference>
<feature type="domain" description="Response regulatory" evidence="6">
    <location>
        <begin position="2"/>
        <end position="119"/>
    </location>
</feature>
<evidence type="ECO:0000256" key="5">
    <source>
        <dbReference type="PROSITE-ProRule" id="PRU00169"/>
    </source>
</evidence>
<dbReference type="GO" id="GO:0005829">
    <property type="term" value="C:cytosol"/>
    <property type="evidence" value="ECO:0007669"/>
    <property type="project" value="TreeGrafter"/>
</dbReference>
<evidence type="ECO:0000259" key="6">
    <source>
        <dbReference type="PROSITE" id="PS50110"/>
    </source>
</evidence>
<organism evidence="8 9">
    <name type="scientific">Kyrpidia spormannii</name>
    <dbReference type="NCBI Taxonomy" id="2055160"/>
    <lineage>
        <taxon>Bacteria</taxon>
        <taxon>Bacillati</taxon>
        <taxon>Bacillota</taxon>
        <taxon>Bacilli</taxon>
        <taxon>Bacillales</taxon>
        <taxon>Alicyclobacillaceae</taxon>
        <taxon>Kyrpidia</taxon>
    </lineage>
</organism>
<keyword evidence="2" id="KW-0805">Transcription regulation</keyword>
<keyword evidence="9" id="KW-1185">Reference proteome</keyword>
<dbReference type="CDD" id="cd17532">
    <property type="entry name" value="REC_LytTR_AlgR-like"/>
    <property type="match status" value="1"/>
</dbReference>
<dbReference type="InterPro" id="IPR001789">
    <property type="entry name" value="Sig_transdc_resp-reg_receiver"/>
</dbReference>
<dbReference type="KEGG" id="kyr:CVV65_04595"/>
<dbReference type="GO" id="GO:0000156">
    <property type="term" value="F:phosphorelay response regulator activity"/>
    <property type="evidence" value="ECO:0007669"/>
    <property type="project" value="TreeGrafter"/>
</dbReference>
<reference evidence="9" key="1">
    <citation type="submission" date="2017-11" db="EMBL/GenBank/DDBJ databases">
        <title>Complete Genome Sequence of Kyrpidia sp. Strain EA-1, a thermophilic, hydrogen-oxidizing Bacterium, isolated from the Azores.</title>
        <authorList>
            <person name="Reiner J.E."/>
            <person name="Lapp C.J."/>
            <person name="Bunk B."/>
            <person name="Gescher J."/>
        </authorList>
    </citation>
    <scope>NUCLEOTIDE SEQUENCE [LARGE SCALE GENOMIC DNA]</scope>
    <source>
        <strain evidence="9">EA-1</strain>
    </source>
</reference>
<name>A0A2K8N4L5_9BACL</name>
<feature type="domain" description="HTH LytTR-type" evidence="7">
    <location>
        <begin position="179"/>
        <end position="285"/>
    </location>
</feature>
<evidence type="ECO:0000256" key="2">
    <source>
        <dbReference type="ARBA" id="ARBA00023015"/>
    </source>
</evidence>
<dbReference type="GO" id="GO:0032993">
    <property type="term" value="C:protein-DNA complex"/>
    <property type="evidence" value="ECO:0007669"/>
    <property type="project" value="TreeGrafter"/>
</dbReference>
<dbReference type="PROSITE" id="PS50110">
    <property type="entry name" value="RESPONSE_REGULATORY"/>
    <property type="match status" value="1"/>
</dbReference>
<dbReference type="Gene3D" id="3.40.50.2300">
    <property type="match status" value="1"/>
</dbReference>
<keyword evidence="4" id="KW-0804">Transcription</keyword>
<evidence type="ECO:0000313" key="8">
    <source>
        <dbReference type="EMBL" id="ATY84316.1"/>
    </source>
</evidence>
<proteinExistence type="predicted"/>
<dbReference type="SMART" id="SM00850">
    <property type="entry name" value="LytTR"/>
    <property type="match status" value="1"/>
</dbReference>